<dbReference type="Proteomes" id="UP000236327">
    <property type="component" value="Unassembled WGS sequence"/>
</dbReference>
<dbReference type="InterPro" id="IPR036249">
    <property type="entry name" value="Thioredoxin-like_sf"/>
</dbReference>
<dbReference type="SUPFAM" id="SSF52833">
    <property type="entry name" value="Thioredoxin-like"/>
    <property type="match status" value="1"/>
</dbReference>
<comment type="caution">
    <text evidence="1">The sequence shown here is derived from an EMBL/GenBank/DDBJ whole genome shotgun (WGS) entry which is preliminary data.</text>
</comment>
<sequence>MTQAIHRADPLIWGEGPRLFEMFLEPTCPFCVRTLGKLDALLDAAGRDRVSVRIWLHSQPWHMFSGVIVRAVLAASMLPGGRDNARAVLDAIAPRREEFEFEKHCRGPNMDATPAQIIARLENYTGLSLAKAFEFPELEAEIKKHTRYARQNGIHVSPTFLIDGLVQADMGSGDPVEDWAHKLTA</sequence>
<proteinExistence type="predicted"/>
<keyword evidence="2" id="KW-1185">Reference proteome</keyword>
<dbReference type="PANTHER" id="PTHR33875">
    <property type="entry name" value="OS09G0542200 PROTEIN"/>
    <property type="match status" value="1"/>
</dbReference>
<reference evidence="1 2" key="1">
    <citation type="submission" date="2016-05" db="EMBL/GenBank/DDBJ databases">
        <title>Complete genome sequence of Novosphingobium guangzhouense SA925(T).</title>
        <authorList>
            <person name="Sha S."/>
        </authorList>
    </citation>
    <scope>NUCLEOTIDE SEQUENCE [LARGE SCALE GENOMIC DNA]</scope>
    <source>
        <strain evidence="1 2">SA925</strain>
    </source>
</reference>
<protein>
    <submittedName>
        <fullName evidence="1">Thioredoxin</fullName>
    </submittedName>
</protein>
<evidence type="ECO:0000313" key="2">
    <source>
        <dbReference type="Proteomes" id="UP000236327"/>
    </source>
</evidence>
<gene>
    <name evidence="1" type="ORF">A8V01_02450</name>
</gene>
<accession>A0A2K2G619</accession>
<dbReference type="OrthoDB" id="6399456at2"/>
<dbReference type="RefSeq" id="WP_103094367.1">
    <property type="nucleotide sequence ID" value="NZ_LYMM01000002.1"/>
</dbReference>
<dbReference type="Gene3D" id="3.40.30.10">
    <property type="entry name" value="Glutaredoxin"/>
    <property type="match status" value="1"/>
</dbReference>
<evidence type="ECO:0000313" key="1">
    <source>
        <dbReference type="EMBL" id="PNU06428.1"/>
    </source>
</evidence>
<dbReference type="AlphaFoldDB" id="A0A2K2G619"/>
<dbReference type="EMBL" id="LYMM01000002">
    <property type="protein sequence ID" value="PNU06428.1"/>
    <property type="molecule type" value="Genomic_DNA"/>
</dbReference>
<organism evidence="1 2">
    <name type="scientific">Novosphingobium guangzhouense</name>
    <dbReference type="NCBI Taxonomy" id="1850347"/>
    <lineage>
        <taxon>Bacteria</taxon>
        <taxon>Pseudomonadati</taxon>
        <taxon>Pseudomonadota</taxon>
        <taxon>Alphaproteobacteria</taxon>
        <taxon>Sphingomonadales</taxon>
        <taxon>Sphingomonadaceae</taxon>
        <taxon>Novosphingobium</taxon>
    </lineage>
</organism>
<name>A0A2K2G619_9SPHN</name>
<dbReference type="PANTHER" id="PTHR33875:SF2">
    <property type="entry name" value="ACR183CP"/>
    <property type="match status" value="1"/>
</dbReference>